<dbReference type="EMBL" id="AP025017">
    <property type="protein sequence ID" value="BDA64784.1"/>
    <property type="molecule type" value="Genomic_DNA"/>
</dbReference>
<proteinExistence type="predicted"/>
<feature type="compositionally biased region" description="Polar residues" evidence="1">
    <location>
        <begin position="1"/>
        <end position="10"/>
    </location>
</feature>
<sequence>MSHTRTQQPHQYAASGSDAPDCQDSADPARAMEAAGEPQPGINGRLIDLEAGPYRARIATCGATLVHLRRSGRDLVLPFDAQTGLPGGWQGKTLAPWPNRVAGARYTYGGTQYLLACNEPETGAALHGLVGWSDFQVAERTGSEAVLALLLPASYGYPWTLEIRVRFTLDASEGLRLGITTTSLGAAQPAAHTPGAPQGKDGALPAPYGVSYHPYLTRSVPIDQCHLSAPGRLVLETDPATLAPTGERGVEGTDWDWREGRQVGPTSTDNAYLGLPEGPWQVRLRGGRDGSSVVLEAQAPWLQIYTAEHLGRTGVAVEPMTCPPDAFNSGRDLLRLARGQSHDFTLCLREED</sequence>
<dbReference type="InterPro" id="IPR014718">
    <property type="entry name" value="GH-type_carb-bd"/>
</dbReference>
<dbReference type="PANTHER" id="PTHR10091:SF0">
    <property type="entry name" value="GALACTOSE MUTAROTASE"/>
    <property type="match status" value="1"/>
</dbReference>
<reference evidence="2 3" key="1">
    <citation type="submission" date="2021-08" db="EMBL/GenBank/DDBJ databases">
        <title>Whole genome sequence of novel Actinomyces species strain MAS-1.</title>
        <authorList>
            <person name="Saito M."/>
            <person name="Kuwahara N."/>
            <person name="Takizawa T."/>
            <person name="Gotouda H."/>
            <person name="Ochiai T."/>
        </authorList>
    </citation>
    <scope>NUCLEOTIDE SEQUENCE [LARGE SCALE GENOMIC DNA]</scope>
    <source>
        <strain evidence="2 3">MAS-1</strain>
    </source>
</reference>
<dbReference type="SUPFAM" id="SSF74650">
    <property type="entry name" value="Galactose mutarotase-like"/>
    <property type="match status" value="1"/>
</dbReference>
<feature type="region of interest" description="Disordered" evidence="1">
    <location>
        <begin position="1"/>
        <end position="40"/>
    </location>
</feature>
<gene>
    <name evidence="2" type="primary">yihR</name>
    <name evidence="2" type="ORF">MANAM107_16180</name>
</gene>
<name>A0ABN6K568_9ACTO</name>
<keyword evidence="3" id="KW-1185">Reference proteome</keyword>
<dbReference type="PANTHER" id="PTHR10091">
    <property type="entry name" value="ALDOSE-1-EPIMERASE"/>
    <property type="match status" value="1"/>
</dbReference>
<protein>
    <submittedName>
        <fullName evidence="2">Aldose 1-epimerase</fullName>
    </submittedName>
</protein>
<evidence type="ECO:0000313" key="3">
    <source>
        <dbReference type="Proteomes" id="UP000824496"/>
    </source>
</evidence>
<dbReference type="InterPro" id="IPR011013">
    <property type="entry name" value="Gal_mutarotase_sf_dom"/>
</dbReference>
<dbReference type="Proteomes" id="UP000824496">
    <property type="component" value="Chromosome"/>
</dbReference>
<evidence type="ECO:0000313" key="2">
    <source>
        <dbReference type="EMBL" id="BDA64784.1"/>
    </source>
</evidence>
<organism evidence="2 3">
    <name type="scientific">Actinomyces capricornis</name>
    <dbReference type="NCBI Taxonomy" id="2755559"/>
    <lineage>
        <taxon>Bacteria</taxon>
        <taxon>Bacillati</taxon>
        <taxon>Actinomycetota</taxon>
        <taxon>Actinomycetes</taxon>
        <taxon>Actinomycetales</taxon>
        <taxon>Actinomycetaceae</taxon>
        <taxon>Actinomyces</taxon>
    </lineage>
</organism>
<dbReference type="Gene3D" id="2.70.98.10">
    <property type="match status" value="1"/>
</dbReference>
<dbReference type="Pfam" id="PF01263">
    <property type="entry name" value="Aldose_epim"/>
    <property type="match status" value="2"/>
</dbReference>
<dbReference type="InterPro" id="IPR008183">
    <property type="entry name" value="Aldose_1/G6P_1-epimerase"/>
</dbReference>
<evidence type="ECO:0000256" key="1">
    <source>
        <dbReference type="SAM" id="MobiDB-lite"/>
    </source>
</evidence>
<accession>A0ABN6K568</accession>